<organism evidence="13 14">
    <name type="scientific">Cohaesibacter marisflavi</name>
    <dbReference type="NCBI Taxonomy" id="655353"/>
    <lineage>
        <taxon>Bacteria</taxon>
        <taxon>Pseudomonadati</taxon>
        <taxon>Pseudomonadota</taxon>
        <taxon>Alphaproteobacteria</taxon>
        <taxon>Hyphomicrobiales</taxon>
        <taxon>Cohaesibacteraceae</taxon>
    </lineage>
</organism>
<keyword evidence="9" id="KW-0368">Histidine biosynthesis</keyword>
<feature type="binding site" evidence="12">
    <location>
        <position position="214"/>
    </location>
    <ligand>
        <name>Mg(2+)</name>
        <dbReference type="ChEBI" id="CHEBI:18420"/>
        <label>1</label>
        <note>catalytic</note>
    </ligand>
</feature>
<keyword evidence="7" id="KW-0378">Hydrolase</keyword>
<dbReference type="InterPro" id="IPR011809">
    <property type="entry name" value="His_9_proposed"/>
</dbReference>
<evidence type="ECO:0000256" key="12">
    <source>
        <dbReference type="PIRSR" id="PIRSR600760-2"/>
    </source>
</evidence>
<dbReference type="RefSeq" id="WP_090072830.1">
    <property type="nucleotide sequence ID" value="NZ_FOVR01000006.1"/>
</dbReference>
<feature type="binding site" evidence="12">
    <location>
        <position position="71"/>
    </location>
    <ligand>
        <name>Mg(2+)</name>
        <dbReference type="ChEBI" id="CHEBI:18420"/>
        <label>1</label>
        <note>catalytic</note>
    </ligand>
</feature>
<evidence type="ECO:0000256" key="10">
    <source>
        <dbReference type="ARBA" id="ARBA00049158"/>
    </source>
</evidence>
<dbReference type="GO" id="GO:0046872">
    <property type="term" value="F:metal ion binding"/>
    <property type="evidence" value="ECO:0007669"/>
    <property type="project" value="UniProtKB-KW"/>
</dbReference>
<comment type="catalytic activity">
    <reaction evidence="10">
        <text>L-histidinol phosphate + H2O = L-histidinol + phosphate</text>
        <dbReference type="Rhea" id="RHEA:14465"/>
        <dbReference type="ChEBI" id="CHEBI:15377"/>
        <dbReference type="ChEBI" id="CHEBI:43474"/>
        <dbReference type="ChEBI" id="CHEBI:57699"/>
        <dbReference type="ChEBI" id="CHEBI:57980"/>
        <dbReference type="EC" id="3.1.3.15"/>
    </reaction>
</comment>
<comment type="similarity">
    <text evidence="3">Belongs to the inositol monophosphatase superfamily.</text>
</comment>
<dbReference type="Gene3D" id="3.40.190.80">
    <property type="match status" value="1"/>
</dbReference>
<evidence type="ECO:0000313" key="13">
    <source>
        <dbReference type="EMBL" id="SFO43949.1"/>
    </source>
</evidence>
<sequence>MSIERAPDFDFLHQLADLAGETVMPLFRRAIEIENKLEGGFDPVTDADKQAELKLRGLIQEQFPSHGILGEEFEGKDLDADGLWVLDPIDGTRAFISGLPTWGTLIGYRHSGGQSLGMMSQPFTKERFFGDGKSAFYQGADGKRPVKTRSCKAIGDATLFTTAPDIFAPDELKAFQRVEDAVRLSRYGVDCYAYCMLAIGMVDLVIEAALKPVDIAPLIPLIEGAGGVVTNWQGGSAFDGGQVVATGDPDLHQSVLDLLASKG</sequence>
<dbReference type="STRING" id="655353.SAMN04488056_10661"/>
<keyword evidence="5" id="KW-0028">Amino-acid biosynthesis</keyword>
<feature type="binding site" evidence="12">
    <location>
        <position position="89"/>
    </location>
    <ligand>
        <name>Mg(2+)</name>
        <dbReference type="ChEBI" id="CHEBI:18420"/>
        <label>1</label>
        <note>catalytic</note>
    </ligand>
</feature>
<comment type="cofactor">
    <cofactor evidence="1 12">
        <name>Mg(2+)</name>
        <dbReference type="ChEBI" id="CHEBI:18420"/>
    </cofactor>
</comment>
<dbReference type="NCBIfam" id="TIGR02067">
    <property type="entry name" value="his_9_HisN"/>
    <property type="match status" value="1"/>
</dbReference>
<evidence type="ECO:0000256" key="4">
    <source>
        <dbReference type="ARBA" id="ARBA00013085"/>
    </source>
</evidence>
<dbReference type="GO" id="GO:0006020">
    <property type="term" value="P:inositol metabolic process"/>
    <property type="evidence" value="ECO:0007669"/>
    <property type="project" value="TreeGrafter"/>
</dbReference>
<feature type="binding site" evidence="12">
    <location>
        <position position="90"/>
    </location>
    <ligand>
        <name>Mg(2+)</name>
        <dbReference type="ChEBI" id="CHEBI:18420"/>
        <label>2</label>
    </ligand>
</feature>
<dbReference type="OrthoDB" id="9785695at2"/>
<accession>A0A1I5H6X0</accession>
<gene>
    <name evidence="13" type="ORF">SAMN04488056_10661</name>
</gene>
<dbReference type="GO" id="GO:0000105">
    <property type="term" value="P:L-histidine biosynthetic process"/>
    <property type="evidence" value="ECO:0007669"/>
    <property type="project" value="UniProtKB-UniRule"/>
</dbReference>
<dbReference type="PANTHER" id="PTHR20854">
    <property type="entry name" value="INOSITOL MONOPHOSPHATASE"/>
    <property type="match status" value="1"/>
</dbReference>
<comment type="pathway">
    <text evidence="2">Amino-acid biosynthesis; L-histidine biosynthesis; L-histidine from 5-phospho-alpha-D-ribose 1-diphosphate: step 8/9.</text>
</comment>
<dbReference type="PANTHER" id="PTHR20854:SF4">
    <property type="entry name" value="INOSITOL-1-MONOPHOSPHATASE-RELATED"/>
    <property type="match status" value="1"/>
</dbReference>
<evidence type="ECO:0000256" key="2">
    <source>
        <dbReference type="ARBA" id="ARBA00004970"/>
    </source>
</evidence>
<dbReference type="PRINTS" id="PR00377">
    <property type="entry name" value="IMPHPHTASES"/>
</dbReference>
<keyword evidence="6 12" id="KW-0479">Metal-binding</keyword>
<dbReference type="UniPathway" id="UPA00031">
    <property type="reaction ID" value="UER00013"/>
</dbReference>
<dbReference type="GO" id="GO:0008934">
    <property type="term" value="F:inositol monophosphate 1-phosphatase activity"/>
    <property type="evidence" value="ECO:0007669"/>
    <property type="project" value="TreeGrafter"/>
</dbReference>
<dbReference type="PROSITE" id="PS00629">
    <property type="entry name" value="IMP_1"/>
    <property type="match status" value="1"/>
</dbReference>
<reference evidence="13 14" key="1">
    <citation type="submission" date="2016-10" db="EMBL/GenBank/DDBJ databases">
        <authorList>
            <person name="de Groot N.N."/>
        </authorList>
    </citation>
    <scope>NUCLEOTIDE SEQUENCE [LARGE SCALE GENOMIC DNA]</scope>
    <source>
        <strain evidence="13 14">CGMCC 1.9157</strain>
    </source>
</reference>
<keyword evidence="14" id="KW-1185">Reference proteome</keyword>
<dbReference type="EC" id="3.1.3.15" evidence="4 11"/>
<dbReference type="AlphaFoldDB" id="A0A1I5H6X0"/>
<dbReference type="FunFam" id="3.30.540.10:FF:000030">
    <property type="entry name" value="Inositol monophosphatase"/>
    <property type="match status" value="1"/>
</dbReference>
<keyword evidence="8 12" id="KW-0460">Magnesium</keyword>
<evidence type="ECO:0000256" key="11">
    <source>
        <dbReference type="NCBIfam" id="TIGR02067"/>
    </source>
</evidence>
<evidence type="ECO:0000313" key="14">
    <source>
        <dbReference type="Proteomes" id="UP000199236"/>
    </source>
</evidence>
<dbReference type="InterPro" id="IPR020583">
    <property type="entry name" value="Inositol_monoP_metal-BS"/>
</dbReference>
<evidence type="ECO:0000256" key="3">
    <source>
        <dbReference type="ARBA" id="ARBA00009759"/>
    </source>
</evidence>
<evidence type="ECO:0000256" key="9">
    <source>
        <dbReference type="ARBA" id="ARBA00023102"/>
    </source>
</evidence>
<proteinExistence type="inferred from homology"/>
<evidence type="ECO:0000256" key="7">
    <source>
        <dbReference type="ARBA" id="ARBA00022801"/>
    </source>
</evidence>
<dbReference type="CDD" id="cd01641">
    <property type="entry name" value="Bacterial_IMPase_like_1"/>
    <property type="match status" value="1"/>
</dbReference>
<name>A0A1I5H6X0_9HYPH</name>
<dbReference type="Proteomes" id="UP000199236">
    <property type="component" value="Unassembled WGS sequence"/>
</dbReference>
<evidence type="ECO:0000256" key="5">
    <source>
        <dbReference type="ARBA" id="ARBA00022605"/>
    </source>
</evidence>
<dbReference type="EMBL" id="FOVR01000006">
    <property type="protein sequence ID" value="SFO43949.1"/>
    <property type="molecule type" value="Genomic_DNA"/>
</dbReference>
<evidence type="ECO:0000256" key="8">
    <source>
        <dbReference type="ARBA" id="ARBA00022842"/>
    </source>
</evidence>
<feature type="binding site" evidence="12">
    <location>
        <position position="87"/>
    </location>
    <ligand>
        <name>Mg(2+)</name>
        <dbReference type="ChEBI" id="CHEBI:18420"/>
        <label>1</label>
        <note>catalytic</note>
    </ligand>
</feature>
<dbReference type="Pfam" id="PF00459">
    <property type="entry name" value="Inositol_P"/>
    <property type="match status" value="1"/>
</dbReference>
<evidence type="ECO:0000256" key="1">
    <source>
        <dbReference type="ARBA" id="ARBA00001946"/>
    </source>
</evidence>
<evidence type="ECO:0000256" key="6">
    <source>
        <dbReference type="ARBA" id="ARBA00022723"/>
    </source>
</evidence>
<dbReference type="GO" id="GO:0007165">
    <property type="term" value="P:signal transduction"/>
    <property type="evidence" value="ECO:0007669"/>
    <property type="project" value="TreeGrafter"/>
</dbReference>
<dbReference type="SUPFAM" id="SSF56655">
    <property type="entry name" value="Carbohydrate phosphatase"/>
    <property type="match status" value="1"/>
</dbReference>
<dbReference type="GO" id="GO:0004401">
    <property type="term" value="F:histidinol-phosphatase activity"/>
    <property type="evidence" value="ECO:0007669"/>
    <property type="project" value="UniProtKB-UniRule"/>
</dbReference>
<dbReference type="Gene3D" id="3.30.540.10">
    <property type="entry name" value="Fructose-1,6-Bisphosphatase, subunit A, domain 1"/>
    <property type="match status" value="1"/>
</dbReference>
<protein>
    <recommendedName>
        <fullName evidence="4 11">Histidinol-phosphatase</fullName>
        <ecNumber evidence="4 11">3.1.3.15</ecNumber>
    </recommendedName>
</protein>
<dbReference type="InterPro" id="IPR000760">
    <property type="entry name" value="Inositol_monophosphatase-like"/>
</dbReference>